<accession>A0A1J4MYL8</accession>
<keyword evidence="1" id="KW-0472">Membrane</keyword>
<name>A0A1J4MYL8_9ACTN</name>
<keyword evidence="3" id="KW-1185">Reference proteome</keyword>
<sequence>MLVGAFALVAAAVAGFWAKDAAAKFPLNVDSRTVLEGTASGAQAKSDDPVPVKYVNVTKADPKASTDDVVVLIEQACVVVQDGKPAPDCPDPKTDPRAVNISKSAYALDRTTAEPVKDQAKYVGDEFATEGMTGYVAKFPFGTERHDYEYWDDTLGKSVVATYVDDVEVKGVKTYQFEVSIPATEVTLDEGESEGTEDDTVGTYEGAQTIYVEPTTGQYIDQTGSQKAVTGDTTVIDIEVSYTDETVAKNAKDAKANISKLNLIGTWIPVVGLVVGLILLVAGLWLVLRGRKPNGGAHAAADDRTLVDA</sequence>
<reference evidence="2" key="1">
    <citation type="submission" date="2016-10" db="EMBL/GenBank/DDBJ databases">
        <title>Draft Genome Sequence of Nocardioides luteus Strain BAFB, an Alkane-Degrading Bacterium Isolated from JP-7 Polluted Soil.</title>
        <authorList>
            <person name="Brown L."/>
            <person name="Ruiz O.N."/>
            <person name="Gunasekera T."/>
        </authorList>
    </citation>
    <scope>NUCLEOTIDE SEQUENCE [LARGE SCALE GENOMIC DNA]</scope>
    <source>
        <strain evidence="2">BAFB</strain>
    </source>
</reference>
<evidence type="ECO:0000313" key="3">
    <source>
        <dbReference type="Proteomes" id="UP000033772"/>
    </source>
</evidence>
<proteinExistence type="predicted"/>
<organism evidence="2 3">
    <name type="scientific">Nocardioides luteus</name>
    <dbReference type="NCBI Taxonomy" id="1844"/>
    <lineage>
        <taxon>Bacteria</taxon>
        <taxon>Bacillati</taxon>
        <taxon>Actinomycetota</taxon>
        <taxon>Actinomycetes</taxon>
        <taxon>Propionibacteriales</taxon>
        <taxon>Nocardioidaceae</taxon>
        <taxon>Nocardioides</taxon>
    </lineage>
</organism>
<keyword evidence="1" id="KW-0812">Transmembrane</keyword>
<evidence type="ECO:0000256" key="1">
    <source>
        <dbReference type="SAM" id="Phobius"/>
    </source>
</evidence>
<dbReference type="STRING" id="1844.UG56_022900"/>
<feature type="transmembrane region" description="Helical" evidence="1">
    <location>
        <begin position="267"/>
        <end position="288"/>
    </location>
</feature>
<dbReference type="Proteomes" id="UP000033772">
    <property type="component" value="Unassembled WGS sequence"/>
</dbReference>
<evidence type="ECO:0000313" key="2">
    <source>
        <dbReference type="EMBL" id="OIJ24437.1"/>
    </source>
</evidence>
<keyword evidence="1" id="KW-1133">Transmembrane helix</keyword>
<comment type="caution">
    <text evidence="2">The sequence shown here is derived from an EMBL/GenBank/DDBJ whole genome shotgun (WGS) entry which is preliminary data.</text>
</comment>
<evidence type="ECO:0008006" key="4">
    <source>
        <dbReference type="Google" id="ProtNLM"/>
    </source>
</evidence>
<dbReference type="AlphaFoldDB" id="A0A1J4MYL8"/>
<dbReference type="EMBL" id="JZDQ02000039">
    <property type="protein sequence ID" value="OIJ24437.1"/>
    <property type="molecule type" value="Genomic_DNA"/>
</dbReference>
<gene>
    <name evidence="2" type="ORF">UG56_022900</name>
</gene>
<protein>
    <recommendedName>
        <fullName evidence="4">DUF3068 domain-containing protein</fullName>
    </recommendedName>
</protein>
<dbReference type="Pfam" id="PF11271">
    <property type="entry name" value="PorA"/>
    <property type="match status" value="1"/>
</dbReference>
<dbReference type="InterPro" id="IPR021424">
    <property type="entry name" value="PorA"/>
</dbReference>